<name>Q47YP7_COLP3</name>
<evidence type="ECO:0000256" key="3">
    <source>
        <dbReference type="ARBA" id="ARBA00023163"/>
    </source>
</evidence>
<dbReference type="InterPro" id="IPR009057">
    <property type="entry name" value="Homeodomain-like_sf"/>
</dbReference>
<gene>
    <name evidence="5" type="ordered locus">CPS_3398</name>
</gene>
<evidence type="ECO:0000256" key="2">
    <source>
        <dbReference type="ARBA" id="ARBA00023125"/>
    </source>
</evidence>
<sequence>MDQLSVILQRFSMNTEVFFTGNLCGISHFNKEPNRGHLHLLLSGELTLIDEEGKSRLVNEPTVLFFPTPHAHRIIGNEDNPPELVCANIIYNESSSNPIANALPSMMSFKLSDDERLKQTADWLFEEAFHERSGQLPMINSLTNIFLIHVLRHVLDNNIMQHGLLAGLAHPQVSIVLLAIHKAPEQQWGLEEMAELAIMSRSKFADIFKRTVGQSPGDYLIDWRIIVAKGLLKKDKPVALVANAVGYENGSALARVFRKKLGISPKQWVEQTR</sequence>
<accession>Q47YP7</accession>
<dbReference type="SUPFAM" id="SSF51215">
    <property type="entry name" value="Regulatory protein AraC"/>
    <property type="match status" value="1"/>
</dbReference>
<reference evidence="5" key="1">
    <citation type="journal article" date="2005" name="Proc. Natl. Acad. Sci. U.S.A.">
        <title>The psychrophilic lifestyle as revealed by the genome sequence of Colwellia psychrerythraea 34H through genomic and proteomic analyses.</title>
        <authorList>
            <person name="Methe B.A."/>
            <person name="Nelson K.E."/>
            <person name="Deming J.W."/>
            <person name="Momen B."/>
            <person name="Melamud E."/>
            <person name="Zhang X."/>
            <person name="Moult J."/>
            <person name="Madupu R."/>
            <person name="Nelson W.C."/>
            <person name="Dodson R.J."/>
            <person name="Brinkac L.M."/>
            <person name="Daugherty S.C."/>
            <person name="Durkin A.S."/>
            <person name="DeBoy R.T."/>
            <person name="Kolonay J.F."/>
            <person name="Sullivan S.A."/>
            <person name="Zhou L."/>
            <person name="Davidsen T.M."/>
            <person name="Wu M."/>
            <person name="Huston A.L."/>
            <person name="Lewis M."/>
            <person name="Weaver B."/>
            <person name="Weidman J.F."/>
            <person name="Khouri H."/>
            <person name="Utterback T.R."/>
            <person name="Feldblyum T.V."/>
            <person name="Fraser C.M."/>
        </authorList>
    </citation>
    <scope>NUCLEOTIDE SEQUENCE [LARGE SCALE GENOMIC DNA]</scope>
    <source>
        <strain evidence="5">34H</strain>
    </source>
</reference>
<dbReference type="SMART" id="SM00342">
    <property type="entry name" value="HTH_ARAC"/>
    <property type="match status" value="1"/>
</dbReference>
<dbReference type="InterPro" id="IPR050204">
    <property type="entry name" value="AraC_XylS_family_regulators"/>
</dbReference>
<dbReference type="Pfam" id="PF12833">
    <property type="entry name" value="HTH_18"/>
    <property type="match status" value="1"/>
</dbReference>
<dbReference type="PANTHER" id="PTHR46796:SF7">
    <property type="entry name" value="ARAC FAMILY TRANSCRIPTIONAL REGULATOR"/>
    <property type="match status" value="1"/>
</dbReference>
<dbReference type="STRING" id="167879.CPS_3398"/>
<organism evidence="5 6">
    <name type="scientific">Colwellia psychrerythraea (strain 34H / ATCC BAA-681)</name>
    <name type="common">Vibrio psychroerythus</name>
    <dbReference type="NCBI Taxonomy" id="167879"/>
    <lineage>
        <taxon>Bacteria</taxon>
        <taxon>Pseudomonadati</taxon>
        <taxon>Pseudomonadota</taxon>
        <taxon>Gammaproteobacteria</taxon>
        <taxon>Alteromonadales</taxon>
        <taxon>Colwelliaceae</taxon>
        <taxon>Colwellia</taxon>
    </lineage>
</organism>
<dbReference type="GO" id="GO:0043565">
    <property type="term" value="F:sequence-specific DNA binding"/>
    <property type="evidence" value="ECO:0007669"/>
    <property type="project" value="InterPro"/>
</dbReference>
<dbReference type="KEGG" id="cps:CPS_3398"/>
<keyword evidence="2" id="KW-0238">DNA-binding</keyword>
<dbReference type="Gene3D" id="1.10.10.60">
    <property type="entry name" value="Homeodomain-like"/>
    <property type="match status" value="2"/>
</dbReference>
<protein>
    <submittedName>
        <fullName evidence="5">Transcriptional regulator, araC family</fullName>
    </submittedName>
</protein>
<dbReference type="HOGENOM" id="CLU_000445_81_0_6"/>
<dbReference type="EMBL" id="CP000083">
    <property type="protein sequence ID" value="AAZ24082.1"/>
    <property type="molecule type" value="Genomic_DNA"/>
</dbReference>
<dbReference type="RefSeq" id="WP_011044159.1">
    <property type="nucleotide sequence ID" value="NC_003910.7"/>
</dbReference>
<evidence type="ECO:0000313" key="5">
    <source>
        <dbReference type="EMBL" id="AAZ24082.1"/>
    </source>
</evidence>
<dbReference type="Pfam" id="PF12852">
    <property type="entry name" value="Cupin_6"/>
    <property type="match status" value="1"/>
</dbReference>
<dbReference type="InterPro" id="IPR032783">
    <property type="entry name" value="AraC_lig"/>
</dbReference>
<dbReference type="GO" id="GO:0003700">
    <property type="term" value="F:DNA-binding transcription factor activity"/>
    <property type="evidence" value="ECO:0007669"/>
    <property type="project" value="InterPro"/>
</dbReference>
<dbReference type="AlphaFoldDB" id="Q47YP7"/>
<dbReference type="InterPro" id="IPR037923">
    <property type="entry name" value="HTH-like"/>
</dbReference>
<keyword evidence="1" id="KW-0805">Transcription regulation</keyword>
<dbReference type="Proteomes" id="UP000000547">
    <property type="component" value="Chromosome"/>
</dbReference>
<dbReference type="InterPro" id="IPR018060">
    <property type="entry name" value="HTH_AraC"/>
</dbReference>
<dbReference type="PROSITE" id="PS01124">
    <property type="entry name" value="HTH_ARAC_FAMILY_2"/>
    <property type="match status" value="1"/>
</dbReference>
<evidence type="ECO:0000259" key="4">
    <source>
        <dbReference type="PROSITE" id="PS01124"/>
    </source>
</evidence>
<evidence type="ECO:0000313" key="6">
    <source>
        <dbReference type="Proteomes" id="UP000000547"/>
    </source>
</evidence>
<feature type="domain" description="HTH araC/xylS-type" evidence="4">
    <location>
        <begin position="174"/>
        <end position="271"/>
    </location>
</feature>
<evidence type="ECO:0000256" key="1">
    <source>
        <dbReference type="ARBA" id="ARBA00023015"/>
    </source>
</evidence>
<dbReference type="PANTHER" id="PTHR46796">
    <property type="entry name" value="HTH-TYPE TRANSCRIPTIONAL ACTIVATOR RHAS-RELATED"/>
    <property type="match status" value="1"/>
</dbReference>
<keyword evidence="3" id="KW-0804">Transcription</keyword>
<dbReference type="SUPFAM" id="SSF46689">
    <property type="entry name" value="Homeodomain-like"/>
    <property type="match status" value="2"/>
</dbReference>
<proteinExistence type="predicted"/>